<gene>
    <name evidence="1" type="ORF">EV659_101366</name>
</gene>
<dbReference type="InParanoid" id="A0A4R2PRG7"/>
<reference evidence="1 2" key="1">
    <citation type="submission" date="2019-03" db="EMBL/GenBank/DDBJ databases">
        <title>Genomic Encyclopedia of Type Strains, Phase IV (KMG-IV): sequencing the most valuable type-strain genomes for metagenomic binning, comparative biology and taxonomic classification.</title>
        <authorList>
            <person name="Goeker M."/>
        </authorList>
    </citation>
    <scope>NUCLEOTIDE SEQUENCE [LARGE SCALE GENOMIC DNA]</scope>
    <source>
        <strain evidence="1 2">DSM 2132</strain>
    </source>
</reference>
<evidence type="ECO:0000313" key="1">
    <source>
        <dbReference type="EMBL" id="TCP38462.1"/>
    </source>
</evidence>
<dbReference type="InterPro" id="IPR007420">
    <property type="entry name" value="DUF465"/>
</dbReference>
<dbReference type="RefSeq" id="WP_132706902.1">
    <property type="nucleotide sequence ID" value="NZ_JACIGF010000001.1"/>
</dbReference>
<evidence type="ECO:0000313" key="2">
    <source>
        <dbReference type="Proteomes" id="UP000295399"/>
    </source>
</evidence>
<dbReference type="EMBL" id="SLXO01000001">
    <property type="protein sequence ID" value="TCP38462.1"/>
    <property type="molecule type" value="Genomic_DNA"/>
</dbReference>
<dbReference type="AlphaFoldDB" id="A0A4R2PRG7"/>
<proteinExistence type="predicted"/>
<accession>A0A4R2PRG7</accession>
<comment type="caution">
    <text evidence="1">The sequence shown here is derived from an EMBL/GenBank/DDBJ whole genome shotgun (WGS) entry which is preliminary data.</text>
</comment>
<protein>
    <recommendedName>
        <fullName evidence="3">DUF465 domain-containing protein</fullName>
    </recommendedName>
</protein>
<dbReference type="InterPro" id="IPR038444">
    <property type="entry name" value="DUF465_sf"/>
</dbReference>
<evidence type="ECO:0008006" key="3">
    <source>
        <dbReference type="Google" id="ProtNLM"/>
    </source>
</evidence>
<sequence length="55" mass="6403">MSVHAHMESLRTKHQQIDRALARETARPMPDDAKIAELKRQKLKLKDTLSRLTTH</sequence>
<dbReference type="Proteomes" id="UP000295399">
    <property type="component" value="Unassembled WGS sequence"/>
</dbReference>
<keyword evidence="2" id="KW-1185">Reference proteome</keyword>
<dbReference type="OrthoDB" id="7362854at2"/>
<dbReference type="Pfam" id="PF04325">
    <property type="entry name" value="DUF465"/>
    <property type="match status" value="1"/>
</dbReference>
<organism evidence="1 2">
    <name type="scientific">Rhodothalassium salexigens DSM 2132</name>
    <dbReference type="NCBI Taxonomy" id="1188247"/>
    <lineage>
        <taxon>Bacteria</taxon>
        <taxon>Pseudomonadati</taxon>
        <taxon>Pseudomonadota</taxon>
        <taxon>Alphaproteobacteria</taxon>
        <taxon>Rhodothalassiales</taxon>
        <taxon>Rhodothalassiaceae</taxon>
        <taxon>Rhodothalassium</taxon>
    </lineage>
</organism>
<name>A0A4R2PRG7_RHOSA</name>
<dbReference type="Gene3D" id="6.10.280.50">
    <property type="match status" value="1"/>
</dbReference>